<feature type="zinc finger region" description="C3H1-type" evidence="5">
    <location>
        <begin position="292"/>
        <end position="315"/>
    </location>
</feature>
<feature type="zinc finger region" description="C3H1-type" evidence="5">
    <location>
        <begin position="343"/>
        <end position="371"/>
    </location>
</feature>
<dbReference type="Gene3D" id="4.10.1000.10">
    <property type="entry name" value="Zinc finger, CCCH-type"/>
    <property type="match status" value="2"/>
</dbReference>
<dbReference type="GO" id="GO:0005634">
    <property type="term" value="C:nucleus"/>
    <property type="evidence" value="ECO:0007669"/>
    <property type="project" value="TreeGrafter"/>
</dbReference>
<evidence type="ECO:0000256" key="1">
    <source>
        <dbReference type="ARBA" id="ARBA00022723"/>
    </source>
</evidence>
<dbReference type="InterPro" id="IPR000571">
    <property type="entry name" value="Znf_CCCH"/>
</dbReference>
<evidence type="ECO:0000313" key="9">
    <source>
        <dbReference type="Proteomes" id="UP000014254"/>
    </source>
</evidence>
<dbReference type="InterPro" id="IPR036855">
    <property type="entry name" value="Znf_CCCH_sf"/>
</dbReference>
<reference evidence="9" key="1">
    <citation type="submission" date="2013-05" db="EMBL/GenBank/DDBJ databases">
        <title>The Genome sequence of Mucor circinelloides f. circinelloides 1006PhL.</title>
        <authorList>
            <consortium name="The Broad Institute Genomics Platform"/>
            <person name="Cuomo C."/>
            <person name="Earl A."/>
            <person name="Findley K."/>
            <person name="Lee S.C."/>
            <person name="Walker B."/>
            <person name="Young S."/>
            <person name="Zeng Q."/>
            <person name="Gargeya S."/>
            <person name="Fitzgerald M."/>
            <person name="Haas B."/>
            <person name="Abouelleil A."/>
            <person name="Allen A.W."/>
            <person name="Alvarado L."/>
            <person name="Arachchi H.M."/>
            <person name="Berlin A.M."/>
            <person name="Chapman S.B."/>
            <person name="Gainer-Dewar J."/>
            <person name="Goldberg J."/>
            <person name="Griggs A."/>
            <person name="Gujja S."/>
            <person name="Hansen M."/>
            <person name="Howarth C."/>
            <person name="Imamovic A."/>
            <person name="Ireland A."/>
            <person name="Larimer J."/>
            <person name="McCowan C."/>
            <person name="Murphy C."/>
            <person name="Pearson M."/>
            <person name="Poon T.W."/>
            <person name="Priest M."/>
            <person name="Roberts A."/>
            <person name="Saif S."/>
            <person name="Shea T."/>
            <person name="Sisk P."/>
            <person name="Sykes S."/>
            <person name="Wortman J."/>
            <person name="Nusbaum C."/>
            <person name="Birren B."/>
        </authorList>
    </citation>
    <scope>NUCLEOTIDE SEQUENCE [LARGE SCALE GENOMIC DNA]</scope>
    <source>
        <strain evidence="9">1006PhL</strain>
    </source>
</reference>
<dbReference type="GO" id="GO:0008270">
    <property type="term" value="F:zinc ion binding"/>
    <property type="evidence" value="ECO:0007669"/>
    <property type="project" value="UniProtKB-KW"/>
</dbReference>
<dbReference type="Proteomes" id="UP000014254">
    <property type="component" value="Unassembled WGS sequence"/>
</dbReference>
<feature type="compositionally biased region" description="Acidic residues" evidence="6">
    <location>
        <begin position="531"/>
        <end position="578"/>
    </location>
</feature>
<dbReference type="FunFam" id="4.10.1000.10:FF:000022">
    <property type="entry name" value="Zinc finger CCCH domain-containing protein 7"/>
    <property type="match status" value="1"/>
</dbReference>
<feature type="compositionally biased region" description="Basic and acidic residues" evidence="6">
    <location>
        <begin position="455"/>
        <end position="472"/>
    </location>
</feature>
<accession>S2JJH1</accession>
<feature type="compositionally biased region" description="Acidic residues" evidence="6">
    <location>
        <begin position="500"/>
        <end position="522"/>
    </location>
</feature>
<dbReference type="AlphaFoldDB" id="S2JJH1"/>
<evidence type="ECO:0000256" key="3">
    <source>
        <dbReference type="ARBA" id="ARBA00022771"/>
    </source>
</evidence>
<dbReference type="InParanoid" id="S2JJH1"/>
<dbReference type="VEuPathDB" id="FungiDB:HMPREF1544_02787"/>
<proteinExistence type="predicted"/>
<keyword evidence="9" id="KW-1185">Reference proteome</keyword>
<feature type="domain" description="C3H1-type" evidence="7">
    <location>
        <begin position="260"/>
        <end position="288"/>
    </location>
</feature>
<feature type="region of interest" description="Disordered" evidence="6">
    <location>
        <begin position="29"/>
        <end position="60"/>
    </location>
</feature>
<name>S2JJH1_MUCC1</name>
<feature type="domain" description="C3H1-type" evidence="7">
    <location>
        <begin position="343"/>
        <end position="371"/>
    </location>
</feature>
<protein>
    <recommendedName>
        <fullName evidence="7">C3H1-type domain-containing protein</fullName>
    </recommendedName>
</protein>
<feature type="zinc finger region" description="C3H1-type" evidence="5">
    <location>
        <begin position="316"/>
        <end position="342"/>
    </location>
</feature>
<evidence type="ECO:0000256" key="4">
    <source>
        <dbReference type="ARBA" id="ARBA00022833"/>
    </source>
</evidence>
<keyword evidence="4 5" id="KW-0862">Zinc</keyword>
<dbReference type="PANTHER" id="PTHR46156:SF1">
    <property type="entry name" value="ZINC FINGER CCCH DOMAIN-CONTAINING PROTEIN 3"/>
    <property type="match status" value="1"/>
</dbReference>
<feature type="compositionally biased region" description="Polar residues" evidence="6">
    <location>
        <begin position="45"/>
        <end position="60"/>
    </location>
</feature>
<keyword evidence="1 5" id="KW-0479">Metal-binding</keyword>
<evidence type="ECO:0000313" key="8">
    <source>
        <dbReference type="EMBL" id="EPB90421.1"/>
    </source>
</evidence>
<evidence type="ECO:0000256" key="5">
    <source>
        <dbReference type="PROSITE-ProRule" id="PRU00723"/>
    </source>
</evidence>
<dbReference type="EMBL" id="KE123921">
    <property type="protein sequence ID" value="EPB90421.1"/>
    <property type="molecule type" value="Genomic_DNA"/>
</dbReference>
<organism evidence="8 9">
    <name type="scientific">Mucor circinelloides f. circinelloides (strain 1006PhL)</name>
    <name type="common">Mucormycosis agent</name>
    <name type="synonym">Calyptromyces circinelloides</name>
    <dbReference type="NCBI Taxonomy" id="1220926"/>
    <lineage>
        <taxon>Eukaryota</taxon>
        <taxon>Fungi</taxon>
        <taxon>Fungi incertae sedis</taxon>
        <taxon>Mucoromycota</taxon>
        <taxon>Mucoromycotina</taxon>
        <taxon>Mucoromycetes</taxon>
        <taxon>Mucorales</taxon>
        <taxon>Mucorineae</taxon>
        <taxon>Mucoraceae</taxon>
        <taxon>Mucor</taxon>
    </lineage>
</organism>
<sequence length="578" mass="65099">MATDQEMMDRIAKLSSAIEQQRHMASNRGGYYARGRPFRGRGGNMSLSNTSTRHSTTAPYYPVNISNKKYINPAAVKPSTTKTYVNPSIKANHYQHRSLAVNKPASPMSTPPLPPPLQSHNKKLIINHKGNNTTTSNTMVKSINTATGRKQVAIDGVDFVVKGKKLIRKDLFDSNMTKTNLIMANSTAPKVLVRKSIKSSKRRDKNKNMVIGKAPIIKCKPATRRHYSKGNMVFVRGPEGYVRQGRSGKSLVLNSHKRTIKKPRYCGFFTRYGKCPNGARCPFVHDTNRRAICPRFLQNRCKKTAAECRLSHAPNPHIMPHCVHFQKGHCINDPCMYAHVLVSKDAPVCRAFAMEGYCPKGLECDEKHVHVCPEFAETGKCSNANCRLPHVARRSKQDQNNSNKSQAAGIVRLGSWVSPQYYHAQKMAKAERRKAIEEATAAKVWTRPALIQEAKEQAREKEEQDGFVRLFDDSDDDDGWSQYERSSDAGVEEPLRFKDEADEDEDEEEGDEEDDDDSDESVEIQNHEAEDIQQDTQSEDSDQDDFFDAVDAESPGNEEDSDVEEVYEETSDTEMFDS</sequence>
<dbReference type="eggNOG" id="KOG1492">
    <property type="taxonomic scope" value="Eukaryota"/>
</dbReference>
<dbReference type="Pfam" id="PF00642">
    <property type="entry name" value="zf-CCCH"/>
    <property type="match status" value="1"/>
</dbReference>
<dbReference type="OrthoDB" id="410307at2759"/>
<feature type="region of interest" description="Disordered" evidence="6">
    <location>
        <begin position="455"/>
        <end position="578"/>
    </location>
</feature>
<dbReference type="Gene3D" id="6.10.250.3220">
    <property type="match status" value="1"/>
</dbReference>
<keyword evidence="3 5" id="KW-0863">Zinc-finger</keyword>
<dbReference type="PROSITE" id="PS50103">
    <property type="entry name" value="ZF_C3H1"/>
    <property type="match status" value="4"/>
</dbReference>
<dbReference type="OMA" id="EKGKCER"/>
<evidence type="ECO:0000256" key="2">
    <source>
        <dbReference type="ARBA" id="ARBA00022737"/>
    </source>
</evidence>
<dbReference type="PANTHER" id="PTHR46156">
    <property type="entry name" value="CCCH ZINGC FINGER"/>
    <property type="match status" value="1"/>
</dbReference>
<dbReference type="STRING" id="1220926.S2JJH1"/>
<feature type="domain" description="C3H1-type" evidence="7">
    <location>
        <begin position="316"/>
        <end position="342"/>
    </location>
</feature>
<dbReference type="SMART" id="SM00356">
    <property type="entry name" value="ZnF_C3H1"/>
    <property type="match status" value="5"/>
</dbReference>
<gene>
    <name evidence="8" type="ORF">HMPREF1544_02787</name>
</gene>
<dbReference type="SUPFAM" id="SSF90229">
    <property type="entry name" value="CCCH zinc finger"/>
    <property type="match status" value="2"/>
</dbReference>
<feature type="zinc finger region" description="C3H1-type" evidence="5">
    <location>
        <begin position="260"/>
        <end position="288"/>
    </location>
</feature>
<evidence type="ECO:0000256" key="6">
    <source>
        <dbReference type="SAM" id="MobiDB-lite"/>
    </source>
</evidence>
<feature type="domain" description="C3H1-type" evidence="7">
    <location>
        <begin position="292"/>
        <end position="315"/>
    </location>
</feature>
<keyword evidence="2" id="KW-0677">Repeat</keyword>
<evidence type="ECO:0000259" key="7">
    <source>
        <dbReference type="PROSITE" id="PS50103"/>
    </source>
</evidence>